<keyword evidence="2 3" id="KW-0378">Hydrolase</keyword>
<organism evidence="6 7">
    <name type="scientific">Trichoderma harzianum</name>
    <name type="common">Hypocrea lixii</name>
    <dbReference type="NCBI Taxonomy" id="5544"/>
    <lineage>
        <taxon>Eukaryota</taxon>
        <taxon>Fungi</taxon>
        <taxon>Dikarya</taxon>
        <taxon>Ascomycota</taxon>
        <taxon>Pezizomycotina</taxon>
        <taxon>Sordariomycetes</taxon>
        <taxon>Hypocreomycetidae</taxon>
        <taxon>Hypocreales</taxon>
        <taxon>Hypocreaceae</taxon>
        <taxon>Trichoderma</taxon>
    </lineage>
</organism>
<dbReference type="Gene3D" id="3.40.50.1820">
    <property type="entry name" value="alpha/beta hydrolase"/>
    <property type="match status" value="2"/>
</dbReference>
<feature type="signal peptide" evidence="3">
    <location>
        <begin position="1"/>
        <end position="18"/>
    </location>
</feature>
<evidence type="ECO:0000313" key="6">
    <source>
        <dbReference type="EMBL" id="KKO97062.1"/>
    </source>
</evidence>
<protein>
    <recommendedName>
        <fullName evidence="3">Carboxylic ester hydrolase</fullName>
        <ecNumber evidence="3">3.1.1.-</ecNumber>
    </recommendedName>
</protein>
<dbReference type="InterPro" id="IPR050309">
    <property type="entry name" value="Type-B_Carboxylest/Lipase"/>
</dbReference>
<keyword evidence="3" id="KW-0732">Signal</keyword>
<comment type="similarity">
    <text evidence="1 3">Belongs to the type-B carboxylesterase/lipase family.</text>
</comment>
<feature type="region of interest" description="Disordered" evidence="4">
    <location>
        <begin position="30"/>
        <end position="51"/>
    </location>
</feature>
<reference evidence="7" key="1">
    <citation type="journal article" date="2015" name="Genome Announc.">
        <title>Draft whole-genome sequence of the biocontrol agent Trichoderma harzianum T6776.</title>
        <authorList>
            <person name="Baroncelli R."/>
            <person name="Piaggeschi G."/>
            <person name="Fiorini L."/>
            <person name="Bertolini E."/>
            <person name="Zapparata A."/>
            <person name="Pe M.E."/>
            <person name="Sarrocco S."/>
            <person name="Vannacci G."/>
        </authorList>
    </citation>
    <scope>NUCLEOTIDE SEQUENCE [LARGE SCALE GENOMIC DNA]</scope>
    <source>
        <strain evidence="7">T6776</strain>
    </source>
</reference>
<evidence type="ECO:0000259" key="5">
    <source>
        <dbReference type="Pfam" id="PF00135"/>
    </source>
</evidence>
<dbReference type="AlphaFoldDB" id="A0A0F9X8H6"/>
<evidence type="ECO:0000256" key="4">
    <source>
        <dbReference type="SAM" id="MobiDB-lite"/>
    </source>
</evidence>
<evidence type="ECO:0000256" key="2">
    <source>
        <dbReference type="ARBA" id="ARBA00022801"/>
    </source>
</evidence>
<accession>A0A0F9X8H6</accession>
<dbReference type="InterPro" id="IPR002018">
    <property type="entry name" value="CarbesteraseB"/>
</dbReference>
<evidence type="ECO:0000256" key="3">
    <source>
        <dbReference type="RuleBase" id="RU361235"/>
    </source>
</evidence>
<dbReference type="SUPFAM" id="SSF53474">
    <property type="entry name" value="alpha/beta-Hydrolases"/>
    <property type="match status" value="1"/>
</dbReference>
<proteinExistence type="inferred from homology"/>
<evidence type="ECO:0000313" key="7">
    <source>
        <dbReference type="Proteomes" id="UP000034112"/>
    </source>
</evidence>
<dbReference type="EC" id="3.1.1.-" evidence="3"/>
<dbReference type="Proteomes" id="UP000034112">
    <property type="component" value="Unassembled WGS sequence"/>
</dbReference>
<dbReference type="InterPro" id="IPR019819">
    <property type="entry name" value="Carboxylesterase_B_CS"/>
</dbReference>
<sequence>MRISAQILISILAGFSLAVPATPINIESTSVERKSVDSGANANDSSKDRLSPSSLQVNVGYAKYKGYFDSASDLNIWKGIRYAAAPIGNLRWQPPRFPATEPSAQPIPATDFGPLCPQAYLAVPGVPNTLGNEDCLFLNVYAPSNASRLPVLVYIHGGGYGFGDGTLDISGKIKLFIGQFGGDPLSITISGDSAGGSSALYHDMAAEAA</sequence>
<evidence type="ECO:0000256" key="1">
    <source>
        <dbReference type="ARBA" id="ARBA00005964"/>
    </source>
</evidence>
<dbReference type="InterPro" id="IPR029058">
    <property type="entry name" value="AB_hydrolase_fold"/>
</dbReference>
<dbReference type="PANTHER" id="PTHR11559">
    <property type="entry name" value="CARBOXYLESTERASE"/>
    <property type="match status" value="1"/>
</dbReference>
<gene>
    <name evidence="6" type="ORF">THAR02_10829</name>
</gene>
<dbReference type="EMBL" id="JOKZ01000650">
    <property type="protein sequence ID" value="KKO97062.1"/>
    <property type="molecule type" value="Genomic_DNA"/>
</dbReference>
<dbReference type="OrthoDB" id="408631at2759"/>
<feature type="domain" description="Carboxylesterase type B" evidence="5">
    <location>
        <begin position="73"/>
        <end position="166"/>
    </location>
</feature>
<dbReference type="Pfam" id="PF00135">
    <property type="entry name" value="COesterase"/>
    <property type="match status" value="1"/>
</dbReference>
<feature type="chain" id="PRO_5005117529" description="Carboxylic ester hydrolase" evidence="3">
    <location>
        <begin position="19"/>
        <end position="209"/>
    </location>
</feature>
<dbReference type="PROSITE" id="PS00941">
    <property type="entry name" value="CARBOXYLESTERASE_B_2"/>
    <property type="match status" value="1"/>
</dbReference>
<comment type="caution">
    <text evidence="6">The sequence shown here is derived from an EMBL/GenBank/DDBJ whole genome shotgun (WGS) entry which is preliminary data.</text>
</comment>
<dbReference type="GO" id="GO:0016787">
    <property type="term" value="F:hydrolase activity"/>
    <property type="evidence" value="ECO:0007669"/>
    <property type="project" value="UniProtKB-KW"/>
</dbReference>
<dbReference type="InterPro" id="IPR019826">
    <property type="entry name" value="Carboxylesterase_B_AS"/>
</dbReference>
<dbReference type="PROSITE" id="PS00122">
    <property type="entry name" value="CARBOXYLESTERASE_B_1"/>
    <property type="match status" value="1"/>
</dbReference>
<name>A0A0F9X8H6_TRIHA</name>